<feature type="region of interest" description="Disordered" evidence="1">
    <location>
        <begin position="76"/>
        <end position="103"/>
    </location>
</feature>
<comment type="caution">
    <text evidence="2">The sequence shown here is derived from an EMBL/GenBank/DDBJ whole genome shotgun (WGS) entry which is preliminary data.</text>
</comment>
<gene>
    <name evidence="2" type="ORF">FYJ84_12120</name>
</gene>
<dbReference type="AlphaFoldDB" id="A0A6I2UDV8"/>
<feature type="region of interest" description="Disordered" evidence="1">
    <location>
        <begin position="144"/>
        <end position="170"/>
    </location>
</feature>
<evidence type="ECO:0000313" key="2">
    <source>
        <dbReference type="EMBL" id="MSU09723.1"/>
    </source>
</evidence>
<evidence type="ECO:0000313" key="3">
    <source>
        <dbReference type="Proteomes" id="UP000433181"/>
    </source>
</evidence>
<protein>
    <submittedName>
        <fullName evidence="2">Uncharacterized protein</fullName>
    </submittedName>
</protein>
<feature type="compositionally biased region" description="Basic and acidic residues" evidence="1">
    <location>
        <begin position="83"/>
        <end position="93"/>
    </location>
</feature>
<name>A0A6I2UDV8_9FIRM</name>
<organism evidence="2 3">
    <name type="scientific">Anaerovibrio slackiae</name>
    <dbReference type="NCBI Taxonomy" id="2652309"/>
    <lineage>
        <taxon>Bacteria</taxon>
        <taxon>Bacillati</taxon>
        <taxon>Bacillota</taxon>
        <taxon>Negativicutes</taxon>
        <taxon>Selenomonadales</taxon>
        <taxon>Selenomonadaceae</taxon>
        <taxon>Anaerovibrio</taxon>
    </lineage>
</organism>
<dbReference type="GeneID" id="96779673"/>
<dbReference type="RefSeq" id="WP_154407890.1">
    <property type="nucleotide sequence ID" value="NZ_VUNR01000031.1"/>
</dbReference>
<keyword evidence="3" id="KW-1185">Reference proteome</keyword>
<accession>A0A6I2UDV8</accession>
<proteinExistence type="predicted"/>
<reference evidence="2 3" key="1">
    <citation type="submission" date="2019-08" db="EMBL/GenBank/DDBJ databases">
        <title>In-depth cultivation of the pig gut microbiome towards novel bacterial diversity and tailored functional studies.</title>
        <authorList>
            <person name="Wylensek D."/>
            <person name="Hitch T.C.A."/>
            <person name="Clavel T."/>
        </authorList>
    </citation>
    <scope>NUCLEOTIDE SEQUENCE [LARGE SCALE GENOMIC DNA]</scope>
    <source>
        <strain evidence="2 3">WCA-693-APC-5D-A</strain>
    </source>
</reference>
<evidence type="ECO:0000256" key="1">
    <source>
        <dbReference type="SAM" id="MobiDB-lite"/>
    </source>
</evidence>
<dbReference type="EMBL" id="VUNR01000031">
    <property type="protein sequence ID" value="MSU09723.1"/>
    <property type="molecule type" value="Genomic_DNA"/>
</dbReference>
<dbReference type="Proteomes" id="UP000433181">
    <property type="component" value="Unassembled WGS sequence"/>
</dbReference>
<sequence length="170" mass="18728">MDKIINNTAGAAASRTSCRNTAHRNNTMAKSTYAQILSEIIAKQTEELQDAMQKGQTMQQKALGISDAEWARMDLQNSSLTKTDAEKEREEKNAQGTTMPGGDIEITKHIMGDGSTLIVKTRGGRIISQCRKKPRMISVTNPAYIPPEKGGQPSSINRKTKLVPHWSPFD</sequence>